<evidence type="ECO:0000313" key="1">
    <source>
        <dbReference type="EMBL" id="KAL0167235.1"/>
    </source>
</evidence>
<keyword evidence="2" id="KW-1185">Reference proteome</keyword>
<feature type="non-terminal residue" evidence="1">
    <location>
        <position position="139"/>
    </location>
</feature>
<dbReference type="Proteomes" id="UP001529510">
    <property type="component" value="Unassembled WGS sequence"/>
</dbReference>
<gene>
    <name evidence="1" type="ORF">M9458_039079</name>
</gene>
<accession>A0ABD0P0B5</accession>
<comment type="caution">
    <text evidence="1">The sequence shown here is derived from an EMBL/GenBank/DDBJ whole genome shotgun (WGS) entry which is preliminary data.</text>
</comment>
<dbReference type="AlphaFoldDB" id="A0ABD0P0B5"/>
<proteinExistence type="predicted"/>
<reference evidence="1 2" key="1">
    <citation type="submission" date="2024-05" db="EMBL/GenBank/DDBJ databases">
        <title>Genome sequencing and assembly of Indian major carp, Cirrhinus mrigala (Hamilton, 1822).</title>
        <authorList>
            <person name="Mohindra V."/>
            <person name="Chowdhury L.M."/>
            <person name="Lal K."/>
            <person name="Jena J.K."/>
        </authorList>
    </citation>
    <scope>NUCLEOTIDE SEQUENCE [LARGE SCALE GENOMIC DNA]</scope>
    <source>
        <strain evidence="1">CM1030</strain>
        <tissue evidence="1">Blood</tissue>
    </source>
</reference>
<dbReference type="InterPro" id="IPR036834">
    <property type="entry name" value="Bcl-2-like_sf"/>
</dbReference>
<organism evidence="1 2">
    <name type="scientific">Cirrhinus mrigala</name>
    <name type="common">Mrigala</name>
    <dbReference type="NCBI Taxonomy" id="683832"/>
    <lineage>
        <taxon>Eukaryota</taxon>
        <taxon>Metazoa</taxon>
        <taxon>Chordata</taxon>
        <taxon>Craniata</taxon>
        <taxon>Vertebrata</taxon>
        <taxon>Euteleostomi</taxon>
        <taxon>Actinopterygii</taxon>
        <taxon>Neopterygii</taxon>
        <taxon>Teleostei</taxon>
        <taxon>Ostariophysi</taxon>
        <taxon>Cypriniformes</taxon>
        <taxon>Cyprinidae</taxon>
        <taxon>Labeoninae</taxon>
        <taxon>Labeonini</taxon>
        <taxon>Cirrhinus</taxon>
    </lineage>
</organism>
<dbReference type="EMBL" id="JAMKFB020000019">
    <property type="protein sequence ID" value="KAL0167235.1"/>
    <property type="molecule type" value="Genomic_DNA"/>
</dbReference>
<evidence type="ECO:0000313" key="2">
    <source>
        <dbReference type="Proteomes" id="UP001529510"/>
    </source>
</evidence>
<sequence>MTLSFGIRRTAALNILTQGAHTTLVPGPGPAFKVRTEDELDGCADEMDAALKPLRPGTNGLKGLQLEGFLSAADGSLPSTPDPQELGSAELDRDTRQLLLDFYRTHTGMCPPDRKHHQALPTMKRVVDDILVKHRIAYK</sequence>
<name>A0ABD0P0B5_CIRMR</name>
<dbReference type="SUPFAM" id="SSF56854">
    <property type="entry name" value="Bcl-2 inhibitors of programmed cell death"/>
    <property type="match status" value="1"/>
</dbReference>
<protein>
    <submittedName>
        <fullName evidence="1">Uncharacterized protein</fullName>
    </submittedName>
</protein>